<keyword evidence="9" id="KW-0175">Coiled coil</keyword>
<dbReference type="Gene3D" id="3.30.40.10">
    <property type="entry name" value="Zinc/RING finger domain, C3HC4 (zinc finger)"/>
    <property type="match status" value="1"/>
</dbReference>
<dbReference type="PANTHER" id="PTHR15067">
    <property type="entry name" value="E3 UBIQUITIN-PROTEIN LIGASE RNF8"/>
    <property type="match status" value="1"/>
</dbReference>
<feature type="compositionally biased region" description="Basic residues" evidence="10">
    <location>
        <begin position="645"/>
        <end position="656"/>
    </location>
</feature>
<evidence type="ECO:0000256" key="5">
    <source>
        <dbReference type="ARBA" id="ARBA00022833"/>
    </source>
</evidence>
<evidence type="ECO:0000313" key="14">
    <source>
        <dbReference type="EMBL" id="SSX31393.1"/>
    </source>
</evidence>
<dbReference type="SMART" id="SM00546">
    <property type="entry name" value="CUE"/>
    <property type="match status" value="1"/>
</dbReference>
<dbReference type="GO" id="GO:0016020">
    <property type="term" value="C:membrane"/>
    <property type="evidence" value="ECO:0007669"/>
    <property type="project" value="UniProtKB-SubCell"/>
</dbReference>
<name>A0A336MRH3_CULSO</name>
<evidence type="ECO:0000259" key="12">
    <source>
        <dbReference type="PROSITE" id="PS50089"/>
    </source>
</evidence>
<dbReference type="GO" id="GO:0005829">
    <property type="term" value="C:cytosol"/>
    <property type="evidence" value="ECO:0007669"/>
    <property type="project" value="TreeGrafter"/>
</dbReference>
<dbReference type="GO" id="GO:0070936">
    <property type="term" value="P:protein K48-linked ubiquitination"/>
    <property type="evidence" value="ECO:0007669"/>
    <property type="project" value="TreeGrafter"/>
</dbReference>
<accession>A0A336MRH3</accession>
<comment type="subcellular location">
    <subcellularLocation>
        <location evidence="1">Membrane</location>
        <topology evidence="1">Multi-pass membrane protein</topology>
    </subcellularLocation>
</comment>
<evidence type="ECO:0000259" key="13">
    <source>
        <dbReference type="PROSITE" id="PS51140"/>
    </source>
</evidence>
<dbReference type="CDD" id="cd16455">
    <property type="entry name" value="RING-H2_AMFR"/>
    <property type="match status" value="1"/>
</dbReference>
<evidence type="ECO:0000256" key="6">
    <source>
        <dbReference type="ARBA" id="ARBA00022989"/>
    </source>
</evidence>
<dbReference type="GO" id="GO:0006511">
    <property type="term" value="P:ubiquitin-dependent protein catabolic process"/>
    <property type="evidence" value="ECO:0007669"/>
    <property type="project" value="TreeGrafter"/>
</dbReference>
<feature type="compositionally biased region" description="Low complexity" evidence="10">
    <location>
        <begin position="533"/>
        <end position="557"/>
    </location>
</feature>
<dbReference type="InterPro" id="IPR013083">
    <property type="entry name" value="Znf_RING/FYVE/PHD"/>
</dbReference>
<keyword evidence="3" id="KW-0479">Metal-binding</keyword>
<feature type="compositionally biased region" description="Basic and acidic residues" evidence="10">
    <location>
        <begin position="587"/>
        <end position="598"/>
    </location>
</feature>
<keyword evidence="6 11" id="KW-1133">Transmembrane helix</keyword>
<feature type="region of interest" description="Disordered" evidence="10">
    <location>
        <begin position="577"/>
        <end position="598"/>
    </location>
</feature>
<feature type="transmembrane region" description="Helical" evidence="11">
    <location>
        <begin position="162"/>
        <end position="182"/>
    </location>
</feature>
<dbReference type="PROSITE" id="PS51140">
    <property type="entry name" value="CUE"/>
    <property type="match status" value="1"/>
</dbReference>
<evidence type="ECO:0000256" key="1">
    <source>
        <dbReference type="ARBA" id="ARBA00004141"/>
    </source>
</evidence>
<evidence type="ECO:0000256" key="4">
    <source>
        <dbReference type="ARBA" id="ARBA00022771"/>
    </source>
</evidence>
<dbReference type="VEuPathDB" id="VectorBase:CSON003598"/>
<evidence type="ECO:0000256" key="2">
    <source>
        <dbReference type="ARBA" id="ARBA00022692"/>
    </source>
</evidence>
<dbReference type="GO" id="GO:0005783">
    <property type="term" value="C:endoplasmic reticulum"/>
    <property type="evidence" value="ECO:0007669"/>
    <property type="project" value="TreeGrafter"/>
</dbReference>
<dbReference type="PROSITE" id="PS50089">
    <property type="entry name" value="ZF_RING_2"/>
    <property type="match status" value="1"/>
</dbReference>
<dbReference type="Pfam" id="PF02845">
    <property type="entry name" value="CUE"/>
    <property type="match status" value="1"/>
</dbReference>
<proteinExistence type="predicted"/>
<evidence type="ECO:0000256" key="10">
    <source>
        <dbReference type="SAM" id="MobiDB-lite"/>
    </source>
</evidence>
<gene>
    <name evidence="14" type="primary">CSON003598</name>
</gene>
<reference evidence="14" key="1">
    <citation type="submission" date="2018-07" db="EMBL/GenBank/DDBJ databases">
        <authorList>
            <person name="Quirk P.G."/>
            <person name="Krulwich T.A."/>
        </authorList>
    </citation>
    <scope>NUCLEOTIDE SEQUENCE</scope>
</reference>
<feature type="region of interest" description="Disordered" evidence="10">
    <location>
        <begin position="481"/>
        <end position="513"/>
    </location>
</feature>
<dbReference type="Gene3D" id="1.10.8.10">
    <property type="entry name" value="DNA helicase RuvA subunit, C-terminal domain"/>
    <property type="match status" value="1"/>
</dbReference>
<evidence type="ECO:0000256" key="7">
    <source>
        <dbReference type="ARBA" id="ARBA00023136"/>
    </source>
</evidence>
<evidence type="ECO:0000256" key="11">
    <source>
        <dbReference type="SAM" id="Phobius"/>
    </source>
</evidence>
<dbReference type="CDD" id="cd14421">
    <property type="entry name" value="CUE_AMFR"/>
    <property type="match status" value="1"/>
</dbReference>
<dbReference type="PANTHER" id="PTHR15067:SF5">
    <property type="entry name" value="E3 UBIQUITIN-PROTEIN LIGASE AMFR"/>
    <property type="match status" value="1"/>
</dbReference>
<dbReference type="InterPro" id="IPR003892">
    <property type="entry name" value="CUE"/>
</dbReference>
<dbReference type="GO" id="GO:0043130">
    <property type="term" value="F:ubiquitin binding"/>
    <property type="evidence" value="ECO:0007669"/>
    <property type="project" value="InterPro"/>
</dbReference>
<protein>
    <submittedName>
        <fullName evidence="14">CSON003598 protein</fullName>
    </submittedName>
</protein>
<keyword evidence="4 8" id="KW-0863">Zinc-finger</keyword>
<dbReference type="EMBL" id="UFQT01001680">
    <property type="protein sequence ID" value="SSX31393.1"/>
    <property type="molecule type" value="Genomic_DNA"/>
</dbReference>
<dbReference type="GO" id="GO:0000151">
    <property type="term" value="C:ubiquitin ligase complex"/>
    <property type="evidence" value="ECO:0007669"/>
    <property type="project" value="TreeGrafter"/>
</dbReference>
<keyword evidence="7 11" id="KW-0472">Membrane</keyword>
<feature type="region of interest" description="Disordered" evidence="10">
    <location>
        <begin position="532"/>
        <end position="559"/>
    </location>
</feature>
<dbReference type="InterPro" id="IPR001841">
    <property type="entry name" value="Znf_RING"/>
</dbReference>
<sequence>MPIVLNSSVPLPNLKLYTSISVLLVSSCLYYAINVTSDPNWKLETNSTLFPQRNGVSGGVGGMTDSSLDEILSMQDEINEKETILENFNNLQETILAAIKATNRDEEVDVEALEHEIHRASSESHHLHPVQHTQQHVAHGTSDRSLKGRFKDIFAFMLQEPICIWTMINMAYCCLILLGKSIQKLVFGELRISEQQHMKDKLWNFIFYKFIFLFGVVSVQYLHEVTSSWDKRGPISYYIELSFEIGVLVIDLLHHLHMLIWSNIFLSMASLVIVMQLRYLTNEIQRKIKKHRNYLLVLNHMEKSYPPATAEDLSQNSDNCAICWEKMESARKLPCSHLFHNSCLQSWLEQDASCPTCRCSLSIHSYSSQHVHANEIRIDEPENNQRTGNNHFFHFNGSRYVSWLPNFSVEVTHINDILRRNPVEQTQNHTSQVRNMARVVQEMFPRIPLSTIIADLQISHSIEATIDNILEGRVQLPSRFQDNMFDGDRNDMIGAGEGPSTSRATADDASPYPVRSASDYYVSPNLDYSPLASNLTSSSGNSSSGNSSPTSTTSSSGYEVERNNSIFGNQNDLLREESFEDVSTSEKFSRSSEERERILQKRKDQLLVNARKRYLEKHTDDTQSEILSINNSTSSNSSESDLRNRTRLKGHKPLKANKRERESKNVNLKLISATVKSNKKCSNYIKMKNIDFILNLNKLIKKYSY</sequence>
<feature type="transmembrane region" description="Helical" evidence="11">
    <location>
        <begin position="259"/>
        <end position="280"/>
    </location>
</feature>
<dbReference type="OMA" id="NILLIWN"/>
<feature type="domain" description="CUE" evidence="13">
    <location>
        <begin position="432"/>
        <end position="474"/>
    </location>
</feature>
<dbReference type="FunFam" id="3.30.40.10:FF:000259">
    <property type="entry name" value="E3 ubiquitin protein ligase RIN2"/>
    <property type="match status" value="1"/>
</dbReference>
<feature type="region of interest" description="Disordered" evidence="10">
    <location>
        <begin position="619"/>
        <end position="661"/>
    </location>
</feature>
<dbReference type="Pfam" id="PF13639">
    <property type="entry name" value="zf-RING_2"/>
    <property type="match status" value="1"/>
</dbReference>
<evidence type="ECO:0000256" key="3">
    <source>
        <dbReference type="ARBA" id="ARBA00022723"/>
    </source>
</evidence>
<organism evidence="14">
    <name type="scientific">Culicoides sonorensis</name>
    <name type="common">Biting midge</name>
    <dbReference type="NCBI Taxonomy" id="179676"/>
    <lineage>
        <taxon>Eukaryota</taxon>
        <taxon>Metazoa</taxon>
        <taxon>Ecdysozoa</taxon>
        <taxon>Arthropoda</taxon>
        <taxon>Hexapoda</taxon>
        <taxon>Insecta</taxon>
        <taxon>Pterygota</taxon>
        <taxon>Neoptera</taxon>
        <taxon>Endopterygota</taxon>
        <taxon>Diptera</taxon>
        <taxon>Nematocera</taxon>
        <taxon>Chironomoidea</taxon>
        <taxon>Ceratopogonidae</taxon>
        <taxon>Ceratopogoninae</taxon>
        <taxon>Culicoides</taxon>
        <taxon>Monoculicoides</taxon>
    </lineage>
</organism>
<dbReference type="GO" id="GO:0061630">
    <property type="term" value="F:ubiquitin protein ligase activity"/>
    <property type="evidence" value="ECO:0007669"/>
    <property type="project" value="TreeGrafter"/>
</dbReference>
<feature type="transmembrane region" description="Helical" evidence="11">
    <location>
        <begin position="202"/>
        <end position="223"/>
    </location>
</feature>
<dbReference type="GO" id="GO:0008270">
    <property type="term" value="F:zinc ion binding"/>
    <property type="evidence" value="ECO:0007669"/>
    <property type="project" value="UniProtKB-KW"/>
</dbReference>
<dbReference type="SMART" id="SM00184">
    <property type="entry name" value="RING"/>
    <property type="match status" value="1"/>
</dbReference>
<feature type="domain" description="RING-type" evidence="12">
    <location>
        <begin position="320"/>
        <end position="358"/>
    </location>
</feature>
<evidence type="ECO:0000256" key="9">
    <source>
        <dbReference type="SAM" id="Coils"/>
    </source>
</evidence>
<feature type="compositionally biased region" description="Low complexity" evidence="10">
    <location>
        <begin position="624"/>
        <end position="639"/>
    </location>
</feature>
<dbReference type="AlphaFoldDB" id="A0A336MRH3"/>
<evidence type="ECO:0000256" key="8">
    <source>
        <dbReference type="PROSITE-ProRule" id="PRU00175"/>
    </source>
</evidence>
<keyword evidence="5" id="KW-0862">Zinc</keyword>
<feature type="coiled-coil region" evidence="9">
    <location>
        <begin position="71"/>
        <end position="123"/>
    </location>
</feature>
<dbReference type="SUPFAM" id="SSF57850">
    <property type="entry name" value="RING/U-box"/>
    <property type="match status" value="1"/>
</dbReference>
<dbReference type="GO" id="GO:0030968">
    <property type="term" value="P:endoplasmic reticulum unfolded protein response"/>
    <property type="evidence" value="ECO:0007669"/>
    <property type="project" value="TreeGrafter"/>
</dbReference>
<keyword evidence="2 11" id="KW-0812">Transmembrane</keyword>